<dbReference type="EMBL" id="MQWD01000001">
    <property type="protein sequence ID" value="PAP75402.1"/>
    <property type="molecule type" value="Genomic_DNA"/>
</dbReference>
<keyword evidence="3" id="KW-1185">Reference proteome</keyword>
<evidence type="ECO:0008006" key="4">
    <source>
        <dbReference type="Google" id="ProtNLM"/>
    </source>
</evidence>
<comment type="caution">
    <text evidence="2">The sequence shown here is derived from an EMBL/GenBank/DDBJ whole genome shotgun (WGS) entry which is preliminary data.</text>
</comment>
<evidence type="ECO:0000313" key="3">
    <source>
        <dbReference type="Proteomes" id="UP000216339"/>
    </source>
</evidence>
<gene>
    <name evidence="2" type="ORF">BSZ37_02545</name>
</gene>
<dbReference type="Pfam" id="PF16153">
    <property type="entry name" value="DUF4861"/>
    <property type="match status" value="1"/>
</dbReference>
<dbReference type="InterPro" id="IPR032342">
    <property type="entry name" value="DUF4861"/>
</dbReference>
<organism evidence="2 3">
    <name type="scientific">Rubrivirga marina</name>
    <dbReference type="NCBI Taxonomy" id="1196024"/>
    <lineage>
        <taxon>Bacteria</taxon>
        <taxon>Pseudomonadati</taxon>
        <taxon>Rhodothermota</taxon>
        <taxon>Rhodothermia</taxon>
        <taxon>Rhodothermales</taxon>
        <taxon>Rubricoccaceae</taxon>
        <taxon>Rubrivirga</taxon>
    </lineage>
</organism>
<accession>A0A271IW29</accession>
<proteinExistence type="predicted"/>
<keyword evidence="1" id="KW-0732">Signal</keyword>
<dbReference type="AlphaFoldDB" id="A0A271IW29"/>
<feature type="signal peptide" evidence="1">
    <location>
        <begin position="1"/>
        <end position="17"/>
    </location>
</feature>
<reference evidence="2 3" key="1">
    <citation type="submission" date="2016-11" db="EMBL/GenBank/DDBJ databases">
        <title>Study of marine rhodopsin-containing bacteria.</title>
        <authorList>
            <person name="Yoshizawa S."/>
            <person name="Kumagai Y."/>
            <person name="Kogure K."/>
        </authorList>
    </citation>
    <scope>NUCLEOTIDE SEQUENCE [LARGE SCALE GENOMIC DNA]</scope>
    <source>
        <strain evidence="2 3">SAORIC-28</strain>
    </source>
</reference>
<dbReference type="Proteomes" id="UP000216339">
    <property type="component" value="Unassembled WGS sequence"/>
</dbReference>
<dbReference type="OrthoDB" id="9800230at2"/>
<name>A0A271IW29_9BACT</name>
<sequence length="382" mass="41111">MRTLLTLALLASAAASAQPAVTVTVENPTTTARPDEVVEVDWAALADALPALSVNAVRAVDASGAELVSQPLDIDQDGTPEHLLVLTSLWPNETRSFRVEAAAPAEAYAPRVHVRHDDYRDDMAWESDRVAWRTYGKGLWEADEFEPLNSSGIDVWLKRTRDLVTEAWYEKGHDAYHIDTGEGADFYSVGTTLGAGGTGVWADGELHRAENFDDWRILADGPIRAVFEMDYGPFDAGDTSVRETKRIAIDAGRHLFRQEATYSAAVPAVVGLVDRPEGVVSSSRPGDGWTWVALWGPVERKNGGHGDLGTAVIVPTDAIEAIRHEGRHDLALIPATPGEPVVSYAGAGWTASGDVGSVEDWWALLDAEAARLSAPIVVTVGD</sequence>
<evidence type="ECO:0000313" key="2">
    <source>
        <dbReference type="EMBL" id="PAP75402.1"/>
    </source>
</evidence>
<protein>
    <recommendedName>
        <fullName evidence="4">DUF4861 domain-containing protein</fullName>
    </recommendedName>
</protein>
<dbReference type="RefSeq" id="WP_095509035.1">
    <property type="nucleotide sequence ID" value="NZ_MQWD01000001.1"/>
</dbReference>
<feature type="chain" id="PRO_5013012664" description="DUF4861 domain-containing protein" evidence="1">
    <location>
        <begin position="18"/>
        <end position="382"/>
    </location>
</feature>
<evidence type="ECO:0000256" key="1">
    <source>
        <dbReference type="SAM" id="SignalP"/>
    </source>
</evidence>